<feature type="transmembrane region" description="Helical" evidence="6">
    <location>
        <begin position="24"/>
        <end position="51"/>
    </location>
</feature>
<keyword evidence="2" id="KW-1003">Cell membrane</keyword>
<gene>
    <name evidence="7" type="ORF">FNW21_07855</name>
</gene>
<keyword evidence="5 6" id="KW-0472">Membrane</keyword>
<organism evidence="7 8">
    <name type="scientific">Flavobacterium restrictum</name>
    <dbReference type="NCBI Taxonomy" id="2594428"/>
    <lineage>
        <taxon>Bacteria</taxon>
        <taxon>Pseudomonadati</taxon>
        <taxon>Bacteroidota</taxon>
        <taxon>Flavobacteriia</taxon>
        <taxon>Flavobacteriales</taxon>
        <taxon>Flavobacteriaceae</taxon>
        <taxon>Flavobacterium</taxon>
    </lineage>
</organism>
<dbReference type="InterPro" id="IPR050833">
    <property type="entry name" value="Poly_Biosynth_Transport"/>
</dbReference>
<evidence type="ECO:0000256" key="6">
    <source>
        <dbReference type="SAM" id="Phobius"/>
    </source>
</evidence>
<feature type="transmembrane region" description="Helical" evidence="6">
    <location>
        <begin position="184"/>
        <end position="206"/>
    </location>
</feature>
<feature type="transmembrane region" description="Helical" evidence="6">
    <location>
        <begin position="143"/>
        <end position="163"/>
    </location>
</feature>
<feature type="transmembrane region" description="Helical" evidence="6">
    <location>
        <begin position="322"/>
        <end position="344"/>
    </location>
</feature>
<keyword evidence="8" id="KW-1185">Reference proteome</keyword>
<dbReference type="GO" id="GO:0005886">
    <property type="term" value="C:plasma membrane"/>
    <property type="evidence" value="ECO:0007669"/>
    <property type="project" value="UniProtKB-SubCell"/>
</dbReference>
<reference evidence="7 8" key="1">
    <citation type="submission" date="2019-07" db="EMBL/GenBank/DDBJ databases">
        <title>Novel species of Flavobacterium.</title>
        <authorList>
            <person name="Liu Q."/>
            <person name="Xin Y.-H."/>
        </authorList>
    </citation>
    <scope>NUCLEOTIDE SEQUENCE [LARGE SCALE GENOMIC DNA]</scope>
    <source>
        <strain evidence="7 8">LB1R34</strain>
    </source>
</reference>
<feature type="transmembrane region" description="Helical" evidence="6">
    <location>
        <begin position="99"/>
        <end position="123"/>
    </location>
</feature>
<dbReference type="EMBL" id="VJZT01000006">
    <property type="protein sequence ID" value="TRX40114.1"/>
    <property type="molecule type" value="Genomic_DNA"/>
</dbReference>
<keyword evidence="3 6" id="KW-0812">Transmembrane</keyword>
<accession>A0A553E4Z9</accession>
<dbReference type="CDD" id="cd12082">
    <property type="entry name" value="MATE_like"/>
    <property type="match status" value="1"/>
</dbReference>
<evidence type="ECO:0000256" key="2">
    <source>
        <dbReference type="ARBA" id="ARBA00022475"/>
    </source>
</evidence>
<feature type="transmembrane region" description="Helical" evidence="6">
    <location>
        <begin position="261"/>
        <end position="284"/>
    </location>
</feature>
<protein>
    <submittedName>
        <fullName evidence="7">MATE family efflux transporter</fullName>
    </submittedName>
</protein>
<feature type="transmembrane region" description="Helical" evidence="6">
    <location>
        <begin position="356"/>
        <end position="378"/>
    </location>
</feature>
<evidence type="ECO:0000256" key="3">
    <source>
        <dbReference type="ARBA" id="ARBA00022692"/>
    </source>
</evidence>
<evidence type="ECO:0000256" key="1">
    <source>
        <dbReference type="ARBA" id="ARBA00004651"/>
    </source>
</evidence>
<dbReference type="PANTHER" id="PTHR30250">
    <property type="entry name" value="PST FAMILY PREDICTED COLANIC ACID TRANSPORTER"/>
    <property type="match status" value="1"/>
</dbReference>
<evidence type="ECO:0000313" key="8">
    <source>
        <dbReference type="Proteomes" id="UP000316371"/>
    </source>
</evidence>
<comment type="caution">
    <text evidence="7">The sequence shown here is derived from an EMBL/GenBank/DDBJ whole genome shotgun (WGS) entry which is preliminary data.</text>
</comment>
<feature type="transmembrane region" description="Helical" evidence="6">
    <location>
        <begin position="413"/>
        <end position="430"/>
    </location>
</feature>
<evidence type="ECO:0000256" key="5">
    <source>
        <dbReference type="ARBA" id="ARBA00023136"/>
    </source>
</evidence>
<feature type="transmembrane region" description="Helical" evidence="6">
    <location>
        <begin position="57"/>
        <end position="78"/>
    </location>
</feature>
<dbReference type="AlphaFoldDB" id="A0A553E4Z9"/>
<evidence type="ECO:0000313" key="7">
    <source>
        <dbReference type="EMBL" id="TRX40114.1"/>
    </source>
</evidence>
<evidence type="ECO:0000256" key="4">
    <source>
        <dbReference type="ARBA" id="ARBA00022989"/>
    </source>
</evidence>
<name>A0A553E4Z9_9FLAO</name>
<dbReference type="PANTHER" id="PTHR30250:SF26">
    <property type="entry name" value="PSMA PROTEIN"/>
    <property type="match status" value="1"/>
</dbReference>
<feature type="transmembrane region" description="Helical" evidence="6">
    <location>
        <begin position="390"/>
        <end position="407"/>
    </location>
</feature>
<comment type="subcellular location">
    <subcellularLocation>
        <location evidence="1">Cell membrane</location>
        <topology evidence="1">Multi-pass membrane protein</topology>
    </subcellularLocation>
</comment>
<dbReference type="Proteomes" id="UP000316371">
    <property type="component" value="Unassembled WGS sequence"/>
</dbReference>
<keyword evidence="4 6" id="KW-1133">Transmembrane helix</keyword>
<proteinExistence type="predicted"/>
<sequence>MVNNLKINKLSINMSVYKSIAKNLAASTFGMGVNFLSQIAMVPLFISFWGIDKYADWILITALSTIFMMSDMGLNLASNNEFVIKYHKKDYETCSKLQTNGFLFILFVFTVFFMISVFVSTFWGFKEILGVKQFSEQETSIGFILLLTDVFVIMYGRVYHGIFRATSRTHVVIVIDNMSRLGSLMVMFFGIYFGMNIINMLILYIIPDLLGVLYKHFSSRKAFDSGLSLSNFDSGVFKSIVKPSLAFMLFPLGQAVSSQGMVFVVNVLLGGTVLVAFTTTRTLVNFLRQMVNMLSISINPEICSAYGRNDYKTILNIYNRSLVITFVVTVGCIIFLLLTGKFIYTEWTKHTIVFNYGFFVGMLFVLLISCLTSLSGVIPLSTNTHLRFTTAFLISQISGVLLCFIFLKINPNILFIPFTLIITELALFIYSSKENNKFLNITLKEMCYILWYQSKFIFRKSTQFSR</sequence>